<protein>
    <submittedName>
        <fullName evidence="2">Imm30 family immunity protein</fullName>
    </submittedName>
</protein>
<feature type="domain" description="Immunity protein 30" evidence="1">
    <location>
        <begin position="13"/>
        <end position="109"/>
    </location>
</feature>
<gene>
    <name evidence="2" type="ORF">NDI37_11975</name>
</gene>
<keyword evidence="3" id="KW-1185">Reference proteome</keyword>
<accession>A0ABV0JNV2</accession>
<dbReference type="Pfam" id="PF15565">
    <property type="entry name" value="Imm30"/>
    <property type="match status" value="1"/>
</dbReference>
<dbReference type="Proteomes" id="UP001442494">
    <property type="component" value="Unassembled WGS sequence"/>
</dbReference>
<organism evidence="2 3">
    <name type="scientific">Funiculus sociatus GB2-A5</name>
    <dbReference type="NCBI Taxonomy" id="2933946"/>
    <lineage>
        <taxon>Bacteria</taxon>
        <taxon>Bacillati</taxon>
        <taxon>Cyanobacteriota</taxon>
        <taxon>Cyanophyceae</taxon>
        <taxon>Coleofasciculales</taxon>
        <taxon>Coleofasciculaceae</taxon>
        <taxon>Funiculus</taxon>
    </lineage>
</organism>
<name>A0ABV0JNV2_9CYAN</name>
<evidence type="ECO:0000313" key="2">
    <source>
        <dbReference type="EMBL" id="MEP0865184.1"/>
    </source>
</evidence>
<evidence type="ECO:0000313" key="3">
    <source>
        <dbReference type="Proteomes" id="UP001442494"/>
    </source>
</evidence>
<dbReference type="InterPro" id="IPR029084">
    <property type="entry name" value="Imm30"/>
</dbReference>
<dbReference type="EMBL" id="JAMPKK010000022">
    <property type="protein sequence ID" value="MEP0865184.1"/>
    <property type="molecule type" value="Genomic_DNA"/>
</dbReference>
<comment type="caution">
    <text evidence="2">The sequence shown here is derived from an EMBL/GenBank/DDBJ whole genome shotgun (WGS) entry which is preliminary data.</text>
</comment>
<dbReference type="RefSeq" id="WP_190419186.1">
    <property type="nucleotide sequence ID" value="NZ_JAMPKK010000022.1"/>
</dbReference>
<evidence type="ECO:0000259" key="1">
    <source>
        <dbReference type="Pfam" id="PF15565"/>
    </source>
</evidence>
<reference evidence="2 3" key="1">
    <citation type="submission" date="2022-04" db="EMBL/GenBank/DDBJ databases">
        <title>Positive selection, recombination, and allopatry shape intraspecific diversity of widespread and dominant cyanobacteria.</title>
        <authorList>
            <person name="Wei J."/>
            <person name="Shu W."/>
            <person name="Hu C."/>
        </authorList>
    </citation>
    <scope>NUCLEOTIDE SEQUENCE [LARGE SCALE GENOMIC DNA]</scope>
    <source>
        <strain evidence="2 3">GB2-A5</strain>
    </source>
</reference>
<sequence>MSDNNLIEIMKANRFMRSRAEVVAFDEAMAQLAKHPKNEYLPELHLVLDDECEHHEVMYGLIHFLESFDAKEQFQALIDVIPELIVRAPEWTKTLHYGILNDDLSCALYKEILHSTNSKNRDVVYQVLKEIAASESPPLSSHAEFVLSESATLVN</sequence>
<proteinExistence type="predicted"/>